<name>A0ABN7V302_GIGMA</name>
<comment type="caution">
    <text evidence="1">The sequence shown here is derived from an EMBL/GenBank/DDBJ whole genome shotgun (WGS) entry which is preliminary data.</text>
</comment>
<proteinExistence type="predicted"/>
<evidence type="ECO:0000313" key="2">
    <source>
        <dbReference type="Proteomes" id="UP000789901"/>
    </source>
</evidence>
<evidence type="ECO:0000313" key="1">
    <source>
        <dbReference type="EMBL" id="CAG8723994.1"/>
    </source>
</evidence>
<accession>A0ABN7V302</accession>
<reference evidence="1 2" key="1">
    <citation type="submission" date="2021-06" db="EMBL/GenBank/DDBJ databases">
        <authorList>
            <person name="Kallberg Y."/>
            <person name="Tangrot J."/>
            <person name="Rosling A."/>
        </authorList>
    </citation>
    <scope>NUCLEOTIDE SEQUENCE [LARGE SCALE GENOMIC DNA]</scope>
    <source>
        <strain evidence="1 2">120-4 pot B 10/14</strain>
    </source>
</reference>
<dbReference type="Proteomes" id="UP000789901">
    <property type="component" value="Unassembled WGS sequence"/>
</dbReference>
<protein>
    <submittedName>
        <fullName evidence="1">24027_t:CDS:1</fullName>
    </submittedName>
</protein>
<sequence>LLSGKTPIDVNANTELYLQMSFQKLQDLLSFPESKGSGS</sequence>
<keyword evidence="2" id="KW-1185">Reference proteome</keyword>
<gene>
    <name evidence="1" type="ORF">GMARGA_LOCUS13764</name>
</gene>
<organism evidence="1 2">
    <name type="scientific">Gigaspora margarita</name>
    <dbReference type="NCBI Taxonomy" id="4874"/>
    <lineage>
        <taxon>Eukaryota</taxon>
        <taxon>Fungi</taxon>
        <taxon>Fungi incertae sedis</taxon>
        <taxon>Mucoromycota</taxon>
        <taxon>Glomeromycotina</taxon>
        <taxon>Glomeromycetes</taxon>
        <taxon>Diversisporales</taxon>
        <taxon>Gigasporaceae</taxon>
        <taxon>Gigaspora</taxon>
    </lineage>
</organism>
<dbReference type="EMBL" id="CAJVQB010008858">
    <property type="protein sequence ID" value="CAG8723994.1"/>
    <property type="molecule type" value="Genomic_DNA"/>
</dbReference>
<feature type="non-terminal residue" evidence="1">
    <location>
        <position position="1"/>
    </location>
</feature>